<keyword evidence="4" id="KW-1185">Reference proteome</keyword>
<name>A0ABW4BDM8_9LACO</name>
<feature type="transmembrane region" description="Helical" evidence="1">
    <location>
        <begin position="151"/>
        <end position="173"/>
    </location>
</feature>
<feature type="transmembrane region" description="Helical" evidence="1">
    <location>
        <begin position="120"/>
        <end position="139"/>
    </location>
</feature>
<gene>
    <name evidence="3" type="ORF">ACFQ41_04635</name>
</gene>
<feature type="transmembrane region" description="Helical" evidence="1">
    <location>
        <begin position="65"/>
        <end position="85"/>
    </location>
</feature>
<evidence type="ECO:0000313" key="4">
    <source>
        <dbReference type="Proteomes" id="UP001597199"/>
    </source>
</evidence>
<accession>A0ABW4BDM8</accession>
<dbReference type="RefSeq" id="WP_204119441.1">
    <property type="nucleotide sequence ID" value="NZ_BOLV01000015.1"/>
</dbReference>
<organism evidence="3 4">
    <name type="scientific">Lacticaseibacillus suilingensis</name>
    <dbReference type="NCBI Taxonomy" id="2799577"/>
    <lineage>
        <taxon>Bacteria</taxon>
        <taxon>Bacillati</taxon>
        <taxon>Bacillota</taxon>
        <taxon>Bacilli</taxon>
        <taxon>Lactobacillales</taxon>
        <taxon>Lactobacillaceae</taxon>
        <taxon>Lacticaseibacillus</taxon>
    </lineage>
</organism>
<feature type="transmembrane region" description="Helical" evidence="1">
    <location>
        <begin position="35"/>
        <end position="53"/>
    </location>
</feature>
<dbReference type="Pfam" id="PF04892">
    <property type="entry name" value="VanZ"/>
    <property type="match status" value="1"/>
</dbReference>
<dbReference type="PANTHER" id="PTHR36834:SF2">
    <property type="entry name" value="MEMBRANE PROTEIN"/>
    <property type="match status" value="1"/>
</dbReference>
<dbReference type="Proteomes" id="UP001597199">
    <property type="component" value="Unassembled WGS sequence"/>
</dbReference>
<evidence type="ECO:0000259" key="2">
    <source>
        <dbReference type="Pfam" id="PF04892"/>
    </source>
</evidence>
<dbReference type="InterPro" id="IPR006976">
    <property type="entry name" value="VanZ-like"/>
</dbReference>
<reference evidence="4" key="1">
    <citation type="journal article" date="2019" name="Int. J. Syst. Evol. Microbiol.">
        <title>The Global Catalogue of Microorganisms (GCM) 10K type strain sequencing project: providing services to taxonomists for standard genome sequencing and annotation.</title>
        <authorList>
            <consortium name="The Broad Institute Genomics Platform"/>
            <consortium name="The Broad Institute Genome Sequencing Center for Infectious Disease"/>
            <person name="Wu L."/>
            <person name="Ma J."/>
        </authorList>
    </citation>
    <scope>NUCLEOTIDE SEQUENCE [LARGE SCALE GENOMIC DNA]</scope>
    <source>
        <strain evidence="4">CCM 9110</strain>
    </source>
</reference>
<keyword evidence="1" id="KW-0472">Membrane</keyword>
<dbReference type="EMBL" id="JBHTOA010000020">
    <property type="protein sequence ID" value="MFD1398586.1"/>
    <property type="molecule type" value="Genomic_DNA"/>
</dbReference>
<dbReference type="InterPro" id="IPR053150">
    <property type="entry name" value="Teicoplanin_resist-assoc"/>
</dbReference>
<keyword evidence="1" id="KW-1133">Transmembrane helix</keyword>
<feature type="transmembrane region" description="Helical" evidence="1">
    <location>
        <begin position="179"/>
        <end position="196"/>
    </location>
</feature>
<comment type="caution">
    <text evidence="3">The sequence shown here is derived from an EMBL/GenBank/DDBJ whole genome shotgun (WGS) entry which is preliminary data.</text>
</comment>
<evidence type="ECO:0000256" key="1">
    <source>
        <dbReference type="SAM" id="Phobius"/>
    </source>
</evidence>
<proteinExistence type="predicted"/>
<keyword evidence="1" id="KW-0812">Transmembrane</keyword>
<sequence>MLFLGPVYRYVQAQLEGRINHWPLVRLIMYSLDKTLLYLALFLLLRLGLKLLFHRRFDAWHEVKVILFSAYVILLLMLTVFRQWYYPWQLHFYWERPLSAINWTPLVNTFKLRLGSQIDLWYQSFGNVLWFIPFGFGLPSLRRTKIAAWRVVGWGLLLSLAIESLQFVLASGVADIDDVIFNTIGTILGFGLWRLLSPRSRKR</sequence>
<feature type="domain" description="VanZ-like" evidence="2">
    <location>
        <begin position="68"/>
        <end position="196"/>
    </location>
</feature>
<dbReference type="PANTHER" id="PTHR36834">
    <property type="entry name" value="MEMBRANE PROTEIN-RELATED"/>
    <property type="match status" value="1"/>
</dbReference>
<evidence type="ECO:0000313" key="3">
    <source>
        <dbReference type="EMBL" id="MFD1398586.1"/>
    </source>
</evidence>
<protein>
    <submittedName>
        <fullName evidence="3">VanZ family protein</fullName>
    </submittedName>
</protein>